<dbReference type="PANTHER" id="PTHR32361">
    <property type="entry name" value="FERRIC/CUPRIC REDUCTASE TRANSMEMBRANE COMPONENT"/>
    <property type="match status" value="1"/>
</dbReference>
<keyword evidence="6" id="KW-0285">Flavoprotein</keyword>
<evidence type="ECO:0000256" key="9">
    <source>
        <dbReference type="ARBA" id="ARBA00022982"/>
    </source>
</evidence>
<dbReference type="InterPro" id="IPR017927">
    <property type="entry name" value="FAD-bd_FR_type"/>
</dbReference>
<name>A0A9P0QWC7_9ASCO</name>
<sequence length="711" mass="81269">MNYFKLVLLIHLGYTLAEDPELVHHLDQLGYKACKDIIEKNAILFDKKDKQQFCNVKNQPALGTMAHCIIQGYNETKLAKPVMNYFINSCKKYNLTAEKVNAAYLNASDYLVDVSEVENFDKKSLFSYPLKLKTKKIKKAYESNYTRYININYATWFSTALLSYWFFVIFLAGTCNLAYFICPVIINKLFNGKFSKAFRRYISLPALLGKTHAAPVTIFDRFIWLLPTRLESIVVMAWYVLAIAFNISHVDHTADNFIWNSKQAEMGRKVADRSGIICTFLIPPTILFAGRNNFLQWISGWQFSRMVIFHKWSARAMFLTGVVHTVAMSFSGVALGKFVSRNKKPYVIWGYVAIVAGLILMFQSFAMIRRKYYEVFIGTHILFAIIFVMGAWIHTKDEGYENFFFAAAAVWGLDRALRFGRLFAFGVQTASVELVAGETLRVTVPRPKYWKPFPGCHAFVHFFKPTCFWQSHPFTIVDSVTEANSITFYMKIKGGMTHSLCRFVAQQPNKTTNIKVSVEGPYGTRLPLDRFKNAIFFAGGNGIPGLYSEAVHLANNGKSNVKLYWIIRNWISIEWFYTELKKLENTRVQPIIYITQPQVESFSSTTIDSEEDSEKGGSENDVNKISIEGSTTDFDHSCFSKLRTDLSFIKFCEGRPNIEEIVLQELVEAEGSTGIAACAHGSMLDDLRVAIINNLDTSKDRVEYYEELQQW</sequence>
<dbReference type="GO" id="GO:0006826">
    <property type="term" value="P:iron ion transport"/>
    <property type="evidence" value="ECO:0007669"/>
    <property type="project" value="TreeGrafter"/>
</dbReference>
<dbReference type="GO" id="GO:0052851">
    <property type="term" value="F:ferric-chelate reductase (NADPH) activity"/>
    <property type="evidence" value="ECO:0007669"/>
    <property type="project" value="UniProtKB-EC"/>
</dbReference>
<organism evidence="20 21">
    <name type="scientific">[Candida] railenensis</name>
    <dbReference type="NCBI Taxonomy" id="45579"/>
    <lineage>
        <taxon>Eukaryota</taxon>
        <taxon>Fungi</taxon>
        <taxon>Dikarya</taxon>
        <taxon>Ascomycota</taxon>
        <taxon>Saccharomycotina</taxon>
        <taxon>Pichiomycetes</taxon>
        <taxon>Debaryomycetaceae</taxon>
        <taxon>Kurtzmaniella</taxon>
    </lineage>
</organism>
<feature type="signal peptide" evidence="18">
    <location>
        <begin position="1"/>
        <end position="17"/>
    </location>
</feature>
<keyword evidence="12" id="KW-0406">Ion transport</keyword>
<evidence type="ECO:0000256" key="16">
    <source>
        <dbReference type="SAM" id="MobiDB-lite"/>
    </source>
</evidence>
<keyword evidence="14" id="KW-0325">Glycoprotein</keyword>
<dbReference type="GO" id="GO:0005886">
    <property type="term" value="C:plasma membrane"/>
    <property type="evidence" value="ECO:0007669"/>
    <property type="project" value="UniProtKB-SubCell"/>
</dbReference>
<dbReference type="OrthoDB" id="4494341at2759"/>
<evidence type="ECO:0000259" key="19">
    <source>
        <dbReference type="PROSITE" id="PS51384"/>
    </source>
</evidence>
<evidence type="ECO:0000256" key="18">
    <source>
        <dbReference type="SAM" id="SignalP"/>
    </source>
</evidence>
<dbReference type="SUPFAM" id="SSF52343">
    <property type="entry name" value="Ferredoxin reductase-like, C-terminal NADP-linked domain"/>
    <property type="match status" value="1"/>
</dbReference>
<comment type="caution">
    <text evidence="20">The sequence shown here is derived from an EMBL/GenBank/DDBJ whole genome shotgun (WGS) entry which is preliminary data.</text>
</comment>
<keyword evidence="10 17" id="KW-1133">Transmembrane helix</keyword>
<dbReference type="InterPro" id="IPR039261">
    <property type="entry name" value="FNR_nucleotide-bd"/>
</dbReference>
<feature type="transmembrane region" description="Helical" evidence="17">
    <location>
        <begin position="375"/>
        <end position="393"/>
    </location>
</feature>
<dbReference type="PROSITE" id="PS51384">
    <property type="entry name" value="FAD_FR"/>
    <property type="match status" value="1"/>
</dbReference>
<dbReference type="Proteomes" id="UP000837801">
    <property type="component" value="Unassembled WGS sequence"/>
</dbReference>
<dbReference type="GO" id="GO:0006879">
    <property type="term" value="P:intracellular iron ion homeostasis"/>
    <property type="evidence" value="ECO:0007669"/>
    <property type="project" value="TreeGrafter"/>
</dbReference>
<keyword evidence="5" id="KW-1003">Cell membrane</keyword>
<protein>
    <recommendedName>
        <fullName evidence="3">ferric-chelate reductase (NADPH)</fullName>
        <ecNumber evidence="3">1.16.1.9</ecNumber>
    </recommendedName>
</protein>
<feature type="chain" id="PRO_5040414417" description="ferric-chelate reductase (NADPH)" evidence="18">
    <location>
        <begin position="18"/>
        <end position="711"/>
    </location>
</feature>
<keyword evidence="7 17" id="KW-0812">Transmembrane</keyword>
<reference evidence="20" key="1">
    <citation type="submission" date="2022-03" db="EMBL/GenBank/DDBJ databases">
        <authorList>
            <person name="Legras J.-L."/>
            <person name="Devillers H."/>
            <person name="Grondin C."/>
        </authorList>
    </citation>
    <scope>NUCLEOTIDE SEQUENCE</scope>
    <source>
        <strain evidence="20">CLIB 1423</strain>
    </source>
</reference>
<evidence type="ECO:0000256" key="13">
    <source>
        <dbReference type="ARBA" id="ARBA00023136"/>
    </source>
</evidence>
<comment type="subcellular location">
    <subcellularLocation>
        <location evidence="1">Cell membrane</location>
        <topology evidence="1">Multi-pass membrane protein</topology>
    </subcellularLocation>
</comment>
<dbReference type="GO" id="GO:0015677">
    <property type="term" value="P:copper ion import"/>
    <property type="evidence" value="ECO:0007669"/>
    <property type="project" value="TreeGrafter"/>
</dbReference>
<evidence type="ECO:0000256" key="7">
    <source>
        <dbReference type="ARBA" id="ARBA00022692"/>
    </source>
</evidence>
<evidence type="ECO:0000256" key="15">
    <source>
        <dbReference type="ARBA" id="ARBA00048483"/>
    </source>
</evidence>
<evidence type="ECO:0000256" key="2">
    <source>
        <dbReference type="ARBA" id="ARBA00006278"/>
    </source>
</evidence>
<evidence type="ECO:0000256" key="5">
    <source>
        <dbReference type="ARBA" id="ARBA00022475"/>
    </source>
</evidence>
<evidence type="ECO:0000256" key="12">
    <source>
        <dbReference type="ARBA" id="ARBA00023065"/>
    </source>
</evidence>
<evidence type="ECO:0000256" key="10">
    <source>
        <dbReference type="ARBA" id="ARBA00022989"/>
    </source>
</evidence>
<evidence type="ECO:0000256" key="11">
    <source>
        <dbReference type="ARBA" id="ARBA00023002"/>
    </source>
</evidence>
<evidence type="ECO:0000256" key="4">
    <source>
        <dbReference type="ARBA" id="ARBA00022448"/>
    </source>
</evidence>
<dbReference type="Pfam" id="PF08022">
    <property type="entry name" value="FAD_binding_8"/>
    <property type="match status" value="1"/>
</dbReference>
<evidence type="ECO:0000256" key="6">
    <source>
        <dbReference type="ARBA" id="ARBA00022630"/>
    </source>
</evidence>
<feature type="transmembrane region" description="Helical" evidence="17">
    <location>
        <begin position="346"/>
        <end position="368"/>
    </location>
</feature>
<dbReference type="EC" id="1.16.1.9" evidence="3"/>
<dbReference type="InterPro" id="IPR013121">
    <property type="entry name" value="Fe_red_NAD-bd_6"/>
</dbReference>
<dbReference type="Gene3D" id="3.40.50.80">
    <property type="entry name" value="Nucleotide-binding domain of ferredoxin-NADP reductase (FNR) module"/>
    <property type="match status" value="1"/>
</dbReference>
<dbReference type="InterPro" id="IPR013130">
    <property type="entry name" value="Fe3_Rdtase_TM_dom"/>
</dbReference>
<dbReference type="SUPFAM" id="SSF63380">
    <property type="entry name" value="Riboflavin synthase domain-like"/>
    <property type="match status" value="1"/>
</dbReference>
<feature type="region of interest" description="Disordered" evidence="16">
    <location>
        <begin position="603"/>
        <end position="624"/>
    </location>
</feature>
<feature type="transmembrane region" description="Helical" evidence="17">
    <location>
        <begin position="312"/>
        <end position="334"/>
    </location>
</feature>
<dbReference type="CDD" id="cd06186">
    <property type="entry name" value="NOX_Duox_like_FAD_NADP"/>
    <property type="match status" value="1"/>
</dbReference>
<dbReference type="SFLD" id="SFLDG01168">
    <property type="entry name" value="Ferric_reductase_subgroup_(FRE"/>
    <property type="match status" value="1"/>
</dbReference>
<dbReference type="InterPro" id="IPR051410">
    <property type="entry name" value="Ferric/Cupric_Reductase"/>
</dbReference>
<accession>A0A9P0QWC7</accession>
<dbReference type="InterPro" id="IPR013112">
    <property type="entry name" value="FAD-bd_8"/>
</dbReference>
<evidence type="ECO:0000256" key="14">
    <source>
        <dbReference type="ARBA" id="ARBA00023180"/>
    </source>
</evidence>
<keyword evidence="4" id="KW-0813">Transport</keyword>
<evidence type="ECO:0000256" key="3">
    <source>
        <dbReference type="ARBA" id="ARBA00012668"/>
    </source>
</evidence>
<dbReference type="PANTHER" id="PTHR32361:SF9">
    <property type="entry name" value="FERRIC REDUCTASE TRANSMEMBRANE COMPONENT 3-RELATED"/>
    <property type="match status" value="1"/>
</dbReference>
<comment type="catalytic activity">
    <reaction evidence="15">
        <text>2 a Fe(II)-siderophore + NADP(+) + H(+) = 2 a Fe(III)-siderophore + NADPH</text>
        <dbReference type="Rhea" id="RHEA:28795"/>
        <dbReference type="Rhea" id="RHEA-COMP:11342"/>
        <dbReference type="Rhea" id="RHEA-COMP:11344"/>
        <dbReference type="ChEBI" id="CHEBI:15378"/>
        <dbReference type="ChEBI" id="CHEBI:29033"/>
        <dbReference type="ChEBI" id="CHEBI:29034"/>
        <dbReference type="ChEBI" id="CHEBI:57783"/>
        <dbReference type="ChEBI" id="CHEBI:58349"/>
        <dbReference type="EC" id="1.16.1.9"/>
    </reaction>
</comment>
<keyword evidence="21" id="KW-1185">Reference proteome</keyword>
<comment type="similarity">
    <text evidence="2">Belongs to the ferric reductase (FRE) family.</text>
</comment>
<feature type="domain" description="FAD-binding FR-type" evidence="19">
    <location>
        <begin position="422"/>
        <end position="528"/>
    </location>
</feature>
<dbReference type="InterPro" id="IPR017938">
    <property type="entry name" value="Riboflavin_synthase-like_b-brl"/>
</dbReference>
<evidence type="ECO:0000256" key="17">
    <source>
        <dbReference type="SAM" id="Phobius"/>
    </source>
</evidence>
<keyword evidence="18" id="KW-0732">Signal</keyword>
<evidence type="ECO:0000313" key="20">
    <source>
        <dbReference type="EMBL" id="CAH2356075.1"/>
    </source>
</evidence>
<evidence type="ECO:0000256" key="8">
    <source>
        <dbReference type="ARBA" id="ARBA00022827"/>
    </source>
</evidence>
<evidence type="ECO:0000313" key="21">
    <source>
        <dbReference type="Proteomes" id="UP000837801"/>
    </source>
</evidence>
<dbReference type="EMBL" id="CAKXYY010000049">
    <property type="protein sequence ID" value="CAH2356075.1"/>
    <property type="molecule type" value="Genomic_DNA"/>
</dbReference>
<keyword evidence="13 17" id="KW-0472">Membrane</keyword>
<evidence type="ECO:0000256" key="1">
    <source>
        <dbReference type="ARBA" id="ARBA00004651"/>
    </source>
</evidence>
<keyword evidence="8" id="KW-0274">FAD</keyword>
<dbReference type="Pfam" id="PF08030">
    <property type="entry name" value="NAD_binding_6"/>
    <property type="match status" value="1"/>
</dbReference>
<dbReference type="SFLD" id="SFLDS00052">
    <property type="entry name" value="Ferric_Reductase_Domain"/>
    <property type="match status" value="1"/>
</dbReference>
<dbReference type="AlphaFoldDB" id="A0A9P0QWC7"/>
<keyword evidence="11" id="KW-0560">Oxidoreductase</keyword>
<gene>
    <name evidence="20" type="ORF">CLIB1423_49S00122</name>
</gene>
<keyword evidence="9" id="KW-0249">Electron transport</keyword>
<dbReference type="Pfam" id="PF01794">
    <property type="entry name" value="Ferric_reduct"/>
    <property type="match status" value="1"/>
</dbReference>
<proteinExistence type="inferred from homology"/>
<feature type="transmembrane region" description="Helical" evidence="17">
    <location>
        <begin position="164"/>
        <end position="190"/>
    </location>
</feature>